<dbReference type="EMBL" id="LK052949">
    <property type="protein sequence ID" value="CDR47344.1"/>
    <property type="molecule type" value="Genomic_DNA"/>
</dbReference>
<dbReference type="OrthoDB" id="10448850at2759"/>
<feature type="compositionally biased region" description="Pro residues" evidence="1">
    <location>
        <begin position="143"/>
        <end position="157"/>
    </location>
</feature>
<proteinExistence type="predicted"/>
<feature type="region of interest" description="Disordered" evidence="1">
    <location>
        <begin position="118"/>
        <end position="224"/>
    </location>
</feature>
<organism evidence="2">
    <name type="scientific">Rhodotorula toruloides</name>
    <name type="common">Yeast</name>
    <name type="synonym">Rhodosporidium toruloides</name>
    <dbReference type="NCBI Taxonomy" id="5286"/>
    <lineage>
        <taxon>Eukaryota</taxon>
        <taxon>Fungi</taxon>
        <taxon>Dikarya</taxon>
        <taxon>Basidiomycota</taxon>
        <taxon>Pucciniomycotina</taxon>
        <taxon>Microbotryomycetes</taxon>
        <taxon>Sporidiobolales</taxon>
        <taxon>Sporidiobolaceae</taxon>
        <taxon>Rhodotorula</taxon>
    </lineage>
</organism>
<sequence>MSSPRPTPSSPRRPPVHRQRSLSMSSSLAAPVRSTHRLADQVLAITDEMAAYALDKEDRIHAVQVAKTRSEQLASQVAALRRDVAVEPNDLGLRLRLLEAEEKLKRAIAQEKIAKEALTSPSIRGPPAPAMRPLPSPNSADPVFPPSPPRTRSPSPAPSHNSTASPPTPTPRASVHRRPTSTSFSRVPQFSPASSAANSPVRRPLSLHVPPSLVHAPRSDPTPTLATFPRKPVLVTSHLSVPGHLITQELGLVQVRTPSTTDLGALKELLRLEGERRGADAVLGVVTKVWDGEGGGLAGAGRAVRLKKD</sequence>
<gene>
    <name evidence="2" type="ORF">RHTO0S_14e02366g</name>
</gene>
<feature type="compositionally biased region" description="Pro residues" evidence="1">
    <location>
        <begin position="124"/>
        <end position="136"/>
    </location>
</feature>
<accession>A0A061BHH6</accession>
<feature type="compositionally biased region" description="Pro residues" evidence="1">
    <location>
        <begin position="1"/>
        <end position="13"/>
    </location>
</feature>
<feature type="compositionally biased region" description="Polar residues" evidence="1">
    <location>
        <begin position="180"/>
        <end position="198"/>
    </location>
</feature>
<evidence type="ECO:0000313" key="2">
    <source>
        <dbReference type="EMBL" id="CDR47344.1"/>
    </source>
</evidence>
<dbReference type="AlphaFoldDB" id="A0A061BHH6"/>
<name>A0A061BHH6_RHOTO</name>
<feature type="region of interest" description="Disordered" evidence="1">
    <location>
        <begin position="1"/>
        <end position="30"/>
    </location>
</feature>
<protein>
    <submittedName>
        <fullName evidence="2">RHTO0S14e02366g1_1</fullName>
    </submittedName>
</protein>
<reference evidence="2" key="1">
    <citation type="journal article" date="2014" name="Genome Announc.">
        <title>Draft genome sequence of Rhodosporidium toruloides CECT1137, an oleaginous yeast of biotechnological interest.</title>
        <authorList>
            <person name="Morin N."/>
            <person name="Calcas X."/>
            <person name="Devillers H."/>
            <person name="Durrens P."/>
            <person name="Sherman D.J."/>
            <person name="Nicaud J.-M."/>
            <person name="Neuveglise C."/>
        </authorList>
    </citation>
    <scope>NUCLEOTIDE SEQUENCE</scope>
    <source>
        <strain evidence="2">CECT1137</strain>
    </source>
</reference>
<evidence type="ECO:0000256" key="1">
    <source>
        <dbReference type="SAM" id="MobiDB-lite"/>
    </source>
</evidence>